<feature type="compositionally biased region" description="Basic and acidic residues" evidence="11">
    <location>
        <begin position="22"/>
        <end position="33"/>
    </location>
</feature>
<dbReference type="GO" id="GO:0005634">
    <property type="term" value="C:nucleus"/>
    <property type="evidence" value="ECO:0007669"/>
    <property type="project" value="UniProtKB-SubCell"/>
</dbReference>
<comment type="caution">
    <text evidence="13">The sequence shown here is derived from an EMBL/GenBank/DDBJ whole genome shotgun (WGS) entry which is preliminary data.</text>
</comment>
<evidence type="ECO:0000256" key="2">
    <source>
        <dbReference type="ARBA" id="ARBA00007494"/>
    </source>
</evidence>
<evidence type="ECO:0000256" key="4">
    <source>
        <dbReference type="ARBA" id="ARBA00022603"/>
    </source>
</evidence>
<dbReference type="PANTHER" id="PTHR22808:SF1">
    <property type="entry name" value="RNA CYTOSINE-C(5)-METHYLTRANSFERASE NSUN2-RELATED"/>
    <property type="match status" value="1"/>
</dbReference>
<keyword evidence="9" id="KW-0539">Nucleus</keyword>
<dbReference type="PRINTS" id="PR02011">
    <property type="entry name" value="RCMTNCL1"/>
</dbReference>
<dbReference type="STRING" id="212602.A0A420HIB9"/>
<dbReference type="InterPro" id="IPR023270">
    <property type="entry name" value="RCMT_NCL1"/>
</dbReference>
<organism evidence="13 14">
    <name type="scientific">Erysiphe neolycopersici</name>
    <dbReference type="NCBI Taxonomy" id="212602"/>
    <lineage>
        <taxon>Eukaryota</taxon>
        <taxon>Fungi</taxon>
        <taxon>Dikarya</taxon>
        <taxon>Ascomycota</taxon>
        <taxon>Pezizomycotina</taxon>
        <taxon>Leotiomycetes</taxon>
        <taxon>Erysiphales</taxon>
        <taxon>Erysiphaceae</taxon>
        <taxon>Erysiphe</taxon>
    </lineage>
</organism>
<reference evidence="13 14" key="1">
    <citation type="journal article" date="2018" name="BMC Genomics">
        <title>Comparative genome analyses reveal sequence features reflecting distinct modes of host-adaptation between dicot and monocot powdery mildew.</title>
        <authorList>
            <person name="Wu Y."/>
            <person name="Ma X."/>
            <person name="Pan Z."/>
            <person name="Kale S.D."/>
            <person name="Song Y."/>
            <person name="King H."/>
            <person name="Zhang Q."/>
            <person name="Presley C."/>
            <person name="Deng X."/>
            <person name="Wei C.I."/>
            <person name="Xiao S."/>
        </authorList>
    </citation>
    <scope>NUCLEOTIDE SEQUENCE [LARGE SCALE GENOMIC DNA]</scope>
    <source>
        <strain evidence="13">UMSG2</strain>
    </source>
</reference>
<evidence type="ECO:0000256" key="10">
    <source>
        <dbReference type="PROSITE-ProRule" id="PRU01023"/>
    </source>
</evidence>
<feature type="binding site" evidence="10">
    <location>
        <position position="245"/>
    </location>
    <ligand>
        <name>S-adenosyl-L-methionine</name>
        <dbReference type="ChEBI" id="CHEBI:59789"/>
    </ligand>
</feature>
<keyword evidence="7" id="KW-0819">tRNA processing</keyword>
<feature type="binding site" evidence="10">
    <location>
        <begin position="178"/>
        <end position="184"/>
    </location>
    <ligand>
        <name>S-adenosyl-L-methionine</name>
        <dbReference type="ChEBI" id="CHEBI:59789"/>
    </ligand>
</feature>
<evidence type="ECO:0000256" key="5">
    <source>
        <dbReference type="ARBA" id="ARBA00022679"/>
    </source>
</evidence>
<protein>
    <submittedName>
        <fullName evidence="13">tRNA-methyltransferase</fullName>
    </submittedName>
</protein>
<dbReference type="InterPro" id="IPR057285">
    <property type="entry name" value="Pre-PUA_NSUN2"/>
</dbReference>
<evidence type="ECO:0000256" key="8">
    <source>
        <dbReference type="ARBA" id="ARBA00022884"/>
    </source>
</evidence>
<dbReference type="PANTHER" id="PTHR22808">
    <property type="entry name" value="NCL1 YEAST -RELATED NOL1/NOP2/FMU SUN DOMAIN-CONTAINING"/>
    <property type="match status" value="1"/>
</dbReference>
<dbReference type="GO" id="GO:0016428">
    <property type="term" value="F:tRNA (cytidine-5-)-methyltransferase activity"/>
    <property type="evidence" value="ECO:0007669"/>
    <property type="project" value="InterPro"/>
</dbReference>
<dbReference type="InterPro" id="IPR001678">
    <property type="entry name" value="MeTrfase_RsmB-F_NOP2_dom"/>
</dbReference>
<sequence>MGRGGKKGKSRGNRDGNFSGKSQREDNRVSFDKVPKKNERLERYYNQILGLSDEEKTVFWEALKRELPNSFRFTGSKSHALAVQKLLKDRYIPQISKISHHDGTLVKPPEPVPWYPDELAWWMTTPKSVVRRSPPFAAFQKFLVSETSVGNISRQEVVSMIPPLLMDLKPGMVVLDMCAAPGSKAAQLIEMIHAGEEVRMRKSLNEYAENIGQEIRTDSNYDINVDINIDNGDFGRATGLLIANDSDYKRSHMLIHQLKRFSSPNLIVTNHDATMYPSIKLPSSPKSNSSNTYLKFDRILADVPCSGDGTTRKNLNLWKDWNPGSAIGLHMTQVRILVRALQMLKVGGRVVYSTCSMNPIENEAVISTAIARSGGLSKVMLLSCDEKLPLLKRKTGLKDWSVMDKTGKIWSSWDEVLTSKEKNEDLPGVDKLLPGMFPPATDSPESQIPLQNCMRVYAHLQDTGGFFIAVLEKQSEFRTRPETEVTTTKPNLNNRADVSSPVQLLNEGQIAVTENLISDISSSNIDREENVNGSDHKRLIDELDTKTENPSPEKKLKITETVDDTVPIKQEQEPLIIANIDREKKSSIQDETPSQIRPNRNKHGTLEEPFKYIPNDHIEIQAIESFYNLSTRFPRDRFMVRNVMGHPTKTIYYTSSLVRDILTENEGHGIKFIHGGVKMFMKQDVQGPNACKWRIQSEGMPILEGYVGDKRVVYLSKKETLKKLLIEMFPKVADEAWKDLGEIGEQVRNIEMGCLVLRINPSSEEDGILERMTLPLWRSAASLNLMLAKEDRTALLLRMFNDTSPLINYSKEARAAAIEHASKKNEENKENSKLERNLESDEKETNLESTV</sequence>
<dbReference type="OrthoDB" id="6093671at2759"/>
<evidence type="ECO:0000256" key="11">
    <source>
        <dbReference type="SAM" id="MobiDB-lite"/>
    </source>
</evidence>
<evidence type="ECO:0000256" key="7">
    <source>
        <dbReference type="ARBA" id="ARBA00022694"/>
    </source>
</evidence>
<feature type="active site" description="Nucleophile" evidence="10">
    <location>
        <position position="355"/>
    </location>
</feature>
<dbReference type="Pfam" id="PF25378">
    <property type="entry name" value="PUA_NSUN2"/>
    <property type="match status" value="1"/>
</dbReference>
<proteinExistence type="inferred from homology"/>
<comment type="similarity">
    <text evidence="2 10">Belongs to the class I-like SAM-binding methyltransferase superfamily. RsmB/NOP family.</text>
</comment>
<dbReference type="InterPro" id="IPR023267">
    <property type="entry name" value="RCMT"/>
</dbReference>
<dbReference type="GO" id="GO:0030488">
    <property type="term" value="P:tRNA methylation"/>
    <property type="evidence" value="ECO:0007669"/>
    <property type="project" value="TreeGrafter"/>
</dbReference>
<name>A0A420HIB9_9PEZI</name>
<keyword evidence="3" id="KW-0820">tRNA-binding</keyword>
<keyword evidence="5 10" id="KW-0808">Transferase</keyword>
<evidence type="ECO:0000313" key="14">
    <source>
        <dbReference type="Proteomes" id="UP000286134"/>
    </source>
</evidence>
<evidence type="ECO:0000259" key="12">
    <source>
        <dbReference type="PROSITE" id="PS51686"/>
    </source>
</evidence>
<feature type="region of interest" description="Disordered" evidence="11">
    <location>
        <begin position="1"/>
        <end position="33"/>
    </location>
</feature>
<dbReference type="InterPro" id="IPR057286">
    <property type="entry name" value="PUA_NSUN2"/>
</dbReference>
<keyword evidence="6 10" id="KW-0949">S-adenosyl-L-methionine</keyword>
<dbReference type="InterPro" id="IPR049560">
    <property type="entry name" value="MeTrfase_RsmB-F_NOP2_cat"/>
</dbReference>
<comment type="subcellular location">
    <subcellularLocation>
        <location evidence="1">Nucleus</location>
    </subcellularLocation>
</comment>
<evidence type="ECO:0000313" key="13">
    <source>
        <dbReference type="EMBL" id="RKF57222.1"/>
    </source>
</evidence>
<feature type="domain" description="SAM-dependent MTase RsmB/NOP-type" evidence="12">
    <location>
        <begin position="59"/>
        <end position="474"/>
    </location>
</feature>
<dbReference type="EMBL" id="MCFK01007598">
    <property type="protein sequence ID" value="RKF57222.1"/>
    <property type="molecule type" value="Genomic_DNA"/>
</dbReference>
<evidence type="ECO:0000256" key="3">
    <source>
        <dbReference type="ARBA" id="ARBA00022555"/>
    </source>
</evidence>
<dbReference type="GO" id="GO:0000049">
    <property type="term" value="F:tRNA binding"/>
    <property type="evidence" value="ECO:0007669"/>
    <property type="project" value="UniProtKB-KW"/>
</dbReference>
<evidence type="ECO:0000256" key="6">
    <source>
        <dbReference type="ARBA" id="ARBA00022691"/>
    </source>
</evidence>
<keyword evidence="14" id="KW-1185">Reference proteome</keyword>
<dbReference type="Pfam" id="PF25376">
    <property type="entry name" value="Pre-PUA_NSUN2"/>
    <property type="match status" value="1"/>
</dbReference>
<dbReference type="PRINTS" id="PR02008">
    <property type="entry name" value="RCMTFAMILY"/>
</dbReference>
<feature type="compositionally biased region" description="Polar residues" evidence="11">
    <location>
        <begin position="589"/>
        <end position="598"/>
    </location>
</feature>
<dbReference type="Proteomes" id="UP000286134">
    <property type="component" value="Unassembled WGS sequence"/>
</dbReference>
<feature type="region of interest" description="Disordered" evidence="11">
    <location>
        <begin position="585"/>
        <end position="606"/>
    </location>
</feature>
<keyword evidence="4 10" id="KW-0489">Methyltransferase</keyword>
<feature type="binding site" evidence="10">
    <location>
        <position position="272"/>
    </location>
    <ligand>
        <name>S-adenosyl-L-methionine</name>
        <dbReference type="ChEBI" id="CHEBI:59789"/>
    </ligand>
</feature>
<dbReference type="AlphaFoldDB" id="A0A420HIB9"/>
<feature type="region of interest" description="Disordered" evidence="11">
    <location>
        <begin position="820"/>
        <end position="851"/>
    </location>
</feature>
<dbReference type="Pfam" id="PF01189">
    <property type="entry name" value="Methyltr_RsmB-F"/>
    <property type="match status" value="1"/>
</dbReference>
<dbReference type="InterPro" id="IPR018314">
    <property type="entry name" value="RsmB/NOL1/NOP2-like_CS"/>
</dbReference>
<feature type="binding site" evidence="10">
    <location>
        <position position="302"/>
    </location>
    <ligand>
        <name>S-adenosyl-L-methionine</name>
        <dbReference type="ChEBI" id="CHEBI:59789"/>
    </ligand>
</feature>
<gene>
    <name evidence="13" type="ORF">OnM2_075029</name>
</gene>
<dbReference type="Gene3D" id="3.40.50.150">
    <property type="entry name" value="Vaccinia Virus protein VP39"/>
    <property type="match status" value="1"/>
</dbReference>
<dbReference type="PROSITE" id="PS01153">
    <property type="entry name" value="NOL1_NOP2_SUN"/>
    <property type="match status" value="1"/>
</dbReference>
<keyword evidence="8 10" id="KW-0694">RNA-binding</keyword>
<evidence type="ECO:0000256" key="9">
    <source>
        <dbReference type="ARBA" id="ARBA00023242"/>
    </source>
</evidence>
<dbReference type="GO" id="GO:0005737">
    <property type="term" value="C:cytoplasm"/>
    <property type="evidence" value="ECO:0007669"/>
    <property type="project" value="TreeGrafter"/>
</dbReference>
<accession>A0A420HIB9</accession>
<feature type="compositionally biased region" description="Basic residues" evidence="11">
    <location>
        <begin position="1"/>
        <end position="11"/>
    </location>
</feature>
<dbReference type="InterPro" id="IPR029063">
    <property type="entry name" value="SAM-dependent_MTases_sf"/>
</dbReference>
<dbReference type="PROSITE" id="PS51686">
    <property type="entry name" value="SAM_MT_RSMB_NOP"/>
    <property type="match status" value="1"/>
</dbReference>
<evidence type="ECO:0000256" key="1">
    <source>
        <dbReference type="ARBA" id="ARBA00004123"/>
    </source>
</evidence>
<dbReference type="SUPFAM" id="SSF53335">
    <property type="entry name" value="S-adenosyl-L-methionine-dependent methyltransferases"/>
    <property type="match status" value="1"/>
</dbReference>